<dbReference type="AlphaFoldDB" id="A0A967AZJ4"/>
<dbReference type="RefSeq" id="WP_166194442.1">
    <property type="nucleotide sequence ID" value="NZ_JAAOIV010000003.1"/>
</dbReference>
<evidence type="ECO:0000256" key="1">
    <source>
        <dbReference type="ARBA" id="ARBA00023125"/>
    </source>
</evidence>
<dbReference type="GO" id="GO:0003700">
    <property type="term" value="F:DNA-binding transcription factor activity"/>
    <property type="evidence" value="ECO:0007669"/>
    <property type="project" value="TreeGrafter"/>
</dbReference>
<proteinExistence type="predicted"/>
<reference evidence="4" key="1">
    <citation type="submission" date="2020-03" db="EMBL/GenBank/DDBJ databases">
        <title>Draft sequencing of Calidifontibacter sp. DB0510.</title>
        <authorList>
            <person name="Kim D.-U."/>
        </authorList>
    </citation>
    <scope>NUCLEOTIDE SEQUENCE</scope>
    <source>
        <strain evidence="4">DB0510</strain>
    </source>
</reference>
<dbReference type="SUPFAM" id="SSF46689">
    <property type="entry name" value="Homeodomain-like"/>
    <property type="match status" value="1"/>
</dbReference>
<evidence type="ECO:0000313" key="5">
    <source>
        <dbReference type="Proteomes" id="UP000744769"/>
    </source>
</evidence>
<sequence length="198" mass="21924">MARVAAEVRRGELVQAAIRVGLDEGLEAATVRRIAREAGVSLGTVHYCFGSKRALFEAVVESISQPSLELGDIERDDPLTVIRAAFESYWTEAGGNRDRQRLVYELVTHLVRQEDPGPDLARMMFRQAYETVEQFVDHYALRIDGLPVDRETVARMVVAMTDGVALAWIADGDDQAALRVLDAYALMFAATLGLGRRT</sequence>
<dbReference type="EMBL" id="JAAOIV010000003">
    <property type="protein sequence ID" value="NHN55254.1"/>
    <property type="molecule type" value="Genomic_DNA"/>
</dbReference>
<dbReference type="Proteomes" id="UP000744769">
    <property type="component" value="Unassembled WGS sequence"/>
</dbReference>
<dbReference type="PROSITE" id="PS50977">
    <property type="entry name" value="HTH_TETR_2"/>
    <property type="match status" value="1"/>
</dbReference>
<evidence type="ECO:0000259" key="3">
    <source>
        <dbReference type="PROSITE" id="PS50977"/>
    </source>
</evidence>
<protein>
    <submittedName>
        <fullName evidence="4">TetR family transcriptional regulator</fullName>
    </submittedName>
</protein>
<feature type="DNA-binding region" description="H-T-H motif" evidence="2">
    <location>
        <begin position="30"/>
        <end position="49"/>
    </location>
</feature>
<keyword evidence="5" id="KW-1185">Reference proteome</keyword>
<dbReference type="PRINTS" id="PR00455">
    <property type="entry name" value="HTHTETR"/>
</dbReference>
<feature type="domain" description="HTH tetR-type" evidence="3">
    <location>
        <begin position="7"/>
        <end position="67"/>
    </location>
</feature>
<evidence type="ECO:0000313" key="4">
    <source>
        <dbReference type="EMBL" id="NHN55254.1"/>
    </source>
</evidence>
<dbReference type="InterPro" id="IPR036271">
    <property type="entry name" value="Tet_transcr_reg_TetR-rel_C_sf"/>
</dbReference>
<evidence type="ECO:0000256" key="2">
    <source>
        <dbReference type="PROSITE-ProRule" id="PRU00335"/>
    </source>
</evidence>
<dbReference type="Gene3D" id="1.10.357.10">
    <property type="entry name" value="Tetracycline Repressor, domain 2"/>
    <property type="match status" value="1"/>
</dbReference>
<dbReference type="Pfam" id="PF00440">
    <property type="entry name" value="TetR_N"/>
    <property type="match status" value="1"/>
</dbReference>
<dbReference type="InterPro" id="IPR050109">
    <property type="entry name" value="HTH-type_TetR-like_transc_reg"/>
</dbReference>
<dbReference type="InterPro" id="IPR001647">
    <property type="entry name" value="HTH_TetR"/>
</dbReference>
<dbReference type="PANTHER" id="PTHR30055:SF226">
    <property type="entry name" value="HTH-TYPE TRANSCRIPTIONAL REGULATOR PKSA"/>
    <property type="match status" value="1"/>
</dbReference>
<dbReference type="InterPro" id="IPR009057">
    <property type="entry name" value="Homeodomain-like_sf"/>
</dbReference>
<accession>A0A967AZJ4</accession>
<dbReference type="GO" id="GO:0000976">
    <property type="term" value="F:transcription cis-regulatory region binding"/>
    <property type="evidence" value="ECO:0007669"/>
    <property type="project" value="TreeGrafter"/>
</dbReference>
<gene>
    <name evidence="4" type="ORF">G9U51_05570</name>
</gene>
<dbReference type="PANTHER" id="PTHR30055">
    <property type="entry name" value="HTH-TYPE TRANSCRIPTIONAL REGULATOR RUTR"/>
    <property type="match status" value="1"/>
</dbReference>
<keyword evidence="1 2" id="KW-0238">DNA-binding</keyword>
<dbReference type="SUPFAM" id="SSF48498">
    <property type="entry name" value="Tetracyclin repressor-like, C-terminal domain"/>
    <property type="match status" value="1"/>
</dbReference>
<name>A0A967AZJ4_9MICO</name>
<comment type="caution">
    <text evidence="4">The sequence shown here is derived from an EMBL/GenBank/DDBJ whole genome shotgun (WGS) entry which is preliminary data.</text>
</comment>
<organism evidence="4 5">
    <name type="scientific">Metallococcus carri</name>
    <dbReference type="NCBI Taxonomy" id="1656884"/>
    <lineage>
        <taxon>Bacteria</taxon>
        <taxon>Bacillati</taxon>
        <taxon>Actinomycetota</taxon>
        <taxon>Actinomycetes</taxon>
        <taxon>Micrococcales</taxon>
        <taxon>Dermacoccaceae</taxon>
        <taxon>Metallococcus</taxon>
    </lineage>
</organism>